<dbReference type="GO" id="GO:0006508">
    <property type="term" value="P:proteolysis"/>
    <property type="evidence" value="ECO:0007669"/>
    <property type="project" value="InterPro"/>
</dbReference>
<dbReference type="InterPro" id="IPR003609">
    <property type="entry name" value="Pan_app"/>
</dbReference>
<dbReference type="InterPro" id="IPR000177">
    <property type="entry name" value="Apple"/>
</dbReference>
<evidence type="ECO:0000313" key="6">
    <source>
        <dbReference type="Proteomes" id="UP000016936"/>
    </source>
</evidence>
<evidence type="ECO:0000256" key="2">
    <source>
        <dbReference type="ARBA" id="ARBA00023157"/>
    </source>
</evidence>
<dbReference type="SMART" id="SM00223">
    <property type="entry name" value="APPLE"/>
    <property type="match status" value="1"/>
</dbReference>
<name>M2TUB1_COCH5</name>
<evidence type="ECO:0000259" key="4">
    <source>
        <dbReference type="PROSITE" id="PS50948"/>
    </source>
</evidence>
<proteinExistence type="predicted"/>
<keyword evidence="3" id="KW-0732">Signal</keyword>
<dbReference type="EMBL" id="KB445578">
    <property type="protein sequence ID" value="EMD90124.1"/>
    <property type="molecule type" value="Genomic_DNA"/>
</dbReference>
<dbReference type="STRING" id="701091.M2TUB1"/>
<keyword evidence="2" id="KW-1015">Disulfide bond</keyword>
<dbReference type="OMA" id="NDCAFTS"/>
<dbReference type="Pfam" id="PF14295">
    <property type="entry name" value="PAN_4"/>
    <property type="match status" value="1"/>
</dbReference>
<dbReference type="Gene3D" id="3.50.4.10">
    <property type="entry name" value="Hepatocyte Growth Factor"/>
    <property type="match status" value="1"/>
</dbReference>
<evidence type="ECO:0000256" key="1">
    <source>
        <dbReference type="ARBA" id="ARBA00022737"/>
    </source>
</evidence>
<keyword evidence="6" id="KW-1185">Reference proteome</keyword>
<dbReference type="PROSITE" id="PS50948">
    <property type="entry name" value="PAN"/>
    <property type="match status" value="1"/>
</dbReference>
<dbReference type="GO" id="GO:0005576">
    <property type="term" value="C:extracellular region"/>
    <property type="evidence" value="ECO:0007669"/>
    <property type="project" value="InterPro"/>
</dbReference>
<dbReference type="Proteomes" id="UP000016936">
    <property type="component" value="Unassembled WGS sequence"/>
</dbReference>
<accession>M2TUB1</accession>
<organism evidence="5 6">
    <name type="scientific">Cochliobolus heterostrophus (strain C5 / ATCC 48332 / race O)</name>
    <name type="common">Southern corn leaf blight fungus</name>
    <name type="synonym">Bipolaris maydis</name>
    <dbReference type="NCBI Taxonomy" id="701091"/>
    <lineage>
        <taxon>Eukaryota</taxon>
        <taxon>Fungi</taxon>
        <taxon>Dikarya</taxon>
        <taxon>Ascomycota</taxon>
        <taxon>Pezizomycotina</taxon>
        <taxon>Dothideomycetes</taxon>
        <taxon>Pleosporomycetidae</taxon>
        <taxon>Pleosporales</taxon>
        <taxon>Pleosporineae</taxon>
        <taxon>Pleosporaceae</taxon>
        <taxon>Bipolaris</taxon>
    </lineage>
</organism>
<dbReference type="HOGENOM" id="CLU_1475041_0_0_1"/>
<evidence type="ECO:0000313" key="5">
    <source>
        <dbReference type="EMBL" id="EMD90124.1"/>
    </source>
</evidence>
<gene>
    <name evidence="5" type="ORF">COCHEDRAFT_1204728</name>
</gene>
<feature type="chain" id="PRO_5004026783" description="Apple domain-containing protein" evidence="3">
    <location>
        <begin position="21"/>
        <end position="183"/>
    </location>
</feature>
<reference evidence="5 6" key="1">
    <citation type="journal article" date="2012" name="PLoS Pathog.">
        <title>Diverse lifestyles and strategies of plant pathogenesis encoded in the genomes of eighteen Dothideomycetes fungi.</title>
        <authorList>
            <person name="Ohm R.A."/>
            <person name="Feau N."/>
            <person name="Henrissat B."/>
            <person name="Schoch C.L."/>
            <person name="Horwitz B.A."/>
            <person name="Barry K.W."/>
            <person name="Condon B.J."/>
            <person name="Copeland A.C."/>
            <person name="Dhillon B."/>
            <person name="Glaser F."/>
            <person name="Hesse C.N."/>
            <person name="Kosti I."/>
            <person name="LaButti K."/>
            <person name="Lindquist E.A."/>
            <person name="Lucas S."/>
            <person name="Salamov A.A."/>
            <person name="Bradshaw R.E."/>
            <person name="Ciuffetti L."/>
            <person name="Hamelin R.C."/>
            <person name="Kema G.H.J."/>
            <person name="Lawrence C."/>
            <person name="Scott J.A."/>
            <person name="Spatafora J.W."/>
            <person name="Turgeon B.G."/>
            <person name="de Wit P.J.G.M."/>
            <person name="Zhong S."/>
            <person name="Goodwin S.B."/>
            <person name="Grigoriev I.V."/>
        </authorList>
    </citation>
    <scope>NUCLEOTIDE SEQUENCE [LARGE SCALE GENOMIC DNA]</scope>
    <source>
        <strain evidence="6">C5 / ATCC 48332 / race O</strain>
    </source>
</reference>
<reference evidence="6" key="2">
    <citation type="journal article" date="2013" name="PLoS Genet.">
        <title>Comparative genome structure, secondary metabolite, and effector coding capacity across Cochliobolus pathogens.</title>
        <authorList>
            <person name="Condon B.J."/>
            <person name="Leng Y."/>
            <person name="Wu D."/>
            <person name="Bushley K.E."/>
            <person name="Ohm R.A."/>
            <person name="Otillar R."/>
            <person name="Martin J."/>
            <person name="Schackwitz W."/>
            <person name="Grimwood J."/>
            <person name="MohdZainudin N."/>
            <person name="Xue C."/>
            <person name="Wang R."/>
            <person name="Manning V.A."/>
            <person name="Dhillon B."/>
            <person name="Tu Z.J."/>
            <person name="Steffenson B.J."/>
            <person name="Salamov A."/>
            <person name="Sun H."/>
            <person name="Lowry S."/>
            <person name="LaButti K."/>
            <person name="Han J."/>
            <person name="Copeland A."/>
            <person name="Lindquist E."/>
            <person name="Barry K."/>
            <person name="Schmutz J."/>
            <person name="Baker S.E."/>
            <person name="Ciuffetti L.M."/>
            <person name="Grigoriev I.V."/>
            <person name="Zhong S."/>
            <person name="Turgeon B.G."/>
        </authorList>
    </citation>
    <scope>NUCLEOTIDE SEQUENCE [LARGE SCALE GENOMIC DNA]</scope>
    <source>
        <strain evidence="6">C5 / ATCC 48332 / race O</strain>
    </source>
</reference>
<dbReference type="AlphaFoldDB" id="M2TUB1"/>
<protein>
    <recommendedName>
        <fullName evidence="4">Apple domain-containing protein</fullName>
    </recommendedName>
</protein>
<feature type="signal peptide" evidence="3">
    <location>
        <begin position="1"/>
        <end position="20"/>
    </location>
</feature>
<evidence type="ECO:0000256" key="3">
    <source>
        <dbReference type="SAM" id="SignalP"/>
    </source>
</evidence>
<sequence>MAPQLLALAALALRATTVCPADPTCPTNSGCVNNIKGVKFQVACGTDYYGGDLIRAETSTIGECMQACAAEPLCVAASYVGNSCYMKSTLTDAKSRSDSVGIAIVSKKTTVTDEGKKPRKACPANFACPTDNDCAFTSGGRTLVLTFATCWSKTSRLALRLVRLMPIARLLRLMVEQDPATAT</sequence>
<keyword evidence="1" id="KW-0677">Repeat</keyword>
<feature type="domain" description="Apple" evidence="4">
    <location>
        <begin position="31"/>
        <end position="109"/>
    </location>
</feature>